<proteinExistence type="predicted"/>
<keyword evidence="3" id="KW-1185">Reference proteome</keyword>
<keyword evidence="1" id="KW-0732">Signal</keyword>
<name>A0ABS1KJS9_9BACT</name>
<dbReference type="Pfam" id="PF05960">
    <property type="entry name" value="DUF885"/>
    <property type="match status" value="1"/>
</dbReference>
<dbReference type="Proteomes" id="UP000613030">
    <property type="component" value="Unassembled WGS sequence"/>
</dbReference>
<dbReference type="RefSeq" id="WP_202006692.1">
    <property type="nucleotide sequence ID" value="NZ_JAERRB010000001.1"/>
</dbReference>
<reference evidence="2 3" key="1">
    <citation type="submission" date="2021-01" db="EMBL/GenBank/DDBJ databases">
        <title>Chryseolinea sp. Jin1 Genome sequencing and assembly.</title>
        <authorList>
            <person name="Kim I."/>
        </authorList>
    </citation>
    <scope>NUCLEOTIDE SEQUENCE [LARGE SCALE GENOMIC DNA]</scope>
    <source>
        <strain evidence="2 3">Jin1</strain>
    </source>
</reference>
<feature type="chain" id="PRO_5045952184" evidence="1">
    <location>
        <begin position="24"/>
        <end position="583"/>
    </location>
</feature>
<evidence type="ECO:0000313" key="2">
    <source>
        <dbReference type="EMBL" id="MBL0739720.1"/>
    </source>
</evidence>
<dbReference type="EMBL" id="JAERRB010000001">
    <property type="protein sequence ID" value="MBL0739720.1"/>
    <property type="molecule type" value="Genomic_DNA"/>
</dbReference>
<organism evidence="2 3">
    <name type="scientific">Chryseolinea lacunae</name>
    <dbReference type="NCBI Taxonomy" id="2801331"/>
    <lineage>
        <taxon>Bacteria</taxon>
        <taxon>Pseudomonadati</taxon>
        <taxon>Bacteroidota</taxon>
        <taxon>Cytophagia</taxon>
        <taxon>Cytophagales</taxon>
        <taxon>Fulvivirgaceae</taxon>
        <taxon>Chryseolinea</taxon>
    </lineage>
</organism>
<gene>
    <name evidence="2" type="ORF">JI741_00760</name>
</gene>
<evidence type="ECO:0000313" key="3">
    <source>
        <dbReference type="Proteomes" id="UP000613030"/>
    </source>
</evidence>
<dbReference type="PANTHER" id="PTHR33361:SF15">
    <property type="entry name" value="DUF885 FAMILY LIPOPROTEIN"/>
    <property type="match status" value="1"/>
</dbReference>
<sequence>MKRISLLLPALALMLFISGCQRPKETVAAHHPDSTFAKLSEEFLKGYFTFRPGAATYLGLHEYDRAKRDYSKASLAAELQRLKTFEQKLAPLGDSLSPKARFDHKLLLAGIRQEIFTLEDLGIYTKNPMTYAGAISLNLFVQRDFAPLDERVRSIIAIEEQTPAIFAAARENLADSLAKPYVETAILVARGGADFMEKELVEALAQGVTDSLKATFTTVNKKAIEELRGFATWLEKEKMPKVHQHYAIGKANYKKMLLYNEMLDVNPEDILALGLAELKKEQELFAEVARKINPNKSAIAVFEDLKKDHPTADNLIPDARKNLESIRQFLLDKKIITVPSEVRVEIRETPQFARSTSTASMDTPGPFEKATQAFYYITPVEKTWTTKQKEEWLSQFNYYVTDIISVHEAYPGHYVQFLHVNASPTSKIQKTFGSYAFIEGWAHYTEKMMIEEGFGAKDPLTQAKYHLAQLDESLLRLCRLCVSIKTHTEGMSLADATKFLQDNCYYDYKPAYQEALRGTFDPGYLSYTLGKLQILKLREAYKAQEGANFSLQKFHDQLLDNGMPPVEMLREMMLKDQSGGKAF</sequence>
<comment type="caution">
    <text evidence="2">The sequence shown here is derived from an EMBL/GenBank/DDBJ whole genome shotgun (WGS) entry which is preliminary data.</text>
</comment>
<dbReference type="PROSITE" id="PS51257">
    <property type="entry name" value="PROKAR_LIPOPROTEIN"/>
    <property type="match status" value="1"/>
</dbReference>
<evidence type="ECO:0000256" key="1">
    <source>
        <dbReference type="SAM" id="SignalP"/>
    </source>
</evidence>
<dbReference type="InterPro" id="IPR010281">
    <property type="entry name" value="DUF885"/>
</dbReference>
<accession>A0ABS1KJS9</accession>
<dbReference type="PANTHER" id="PTHR33361">
    <property type="entry name" value="GLR0591 PROTEIN"/>
    <property type="match status" value="1"/>
</dbReference>
<protein>
    <submittedName>
        <fullName evidence="2">DUF885 domain-containing protein</fullName>
    </submittedName>
</protein>
<feature type="signal peptide" evidence="1">
    <location>
        <begin position="1"/>
        <end position="23"/>
    </location>
</feature>